<dbReference type="Proteomes" id="UP000053927">
    <property type="component" value="Unassembled WGS sequence"/>
</dbReference>
<dbReference type="InterPro" id="IPR011600">
    <property type="entry name" value="Pept_C14_caspase"/>
</dbReference>
<evidence type="ECO:0000259" key="4">
    <source>
        <dbReference type="Pfam" id="PF00656"/>
    </source>
</evidence>
<dbReference type="PANTHER" id="PTHR48104:SF30">
    <property type="entry name" value="METACASPASE-1"/>
    <property type="match status" value="1"/>
</dbReference>
<feature type="domain" description="Peptidase C14 caspase" evidence="4">
    <location>
        <begin position="37"/>
        <end position="287"/>
    </location>
</feature>
<dbReference type="GeneID" id="18802407"/>
<dbReference type="eggNOG" id="ENOG502SMQJ">
    <property type="taxonomic scope" value="Eukaryota"/>
</dbReference>
<accession>R7RW42</accession>
<dbReference type="AlphaFoldDB" id="R7RW42"/>
<evidence type="ECO:0000256" key="1">
    <source>
        <dbReference type="ARBA" id="ARBA00009005"/>
    </source>
</evidence>
<comment type="similarity">
    <text evidence="1">Belongs to the peptidase C14B family.</text>
</comment>
<dbReference type="GO" id="GO:0005737">
    <property type="term" value="C:cytoplasm"/>
    <property type="evidence" value="ECO:0007669"/>
    <property type="project" value="TreeGrafter"/>
</dbReference>
<evidence type="ECO:0000256" key="2">
    <source>
        <dbReference type="ARBA" id="ARBA00022703"/>
    </source>
</evidence>
<reference evidence="6" key="1">
    <citation type="journal article" date="2012" name="Science">
        <title>The Paleozoic origin of enzymatic lignin decomposition reconstructed from 31 fungal genomes.</title>
        <authorList>
            <person name="Floudas D."/>
            <person name="Binder M."/>
            <person name="Riley R."/>
            <person name="Barry K."/>
            <person name="Blanchette R.A."/>
            <person name="Henrissat B."/>
            <person name="Martinez A.T."/>
            <person name="Otillar R."/>
            <person name="Spatafora J.W."/>
            <person name="Yadav J.S."/>
            <person name="Aerts A."/>
            <person name="Benoit I."/>
            <person name="Boyd A."/>
            <person name="Carlson A."/>
            <person name="Copeland A."/>
            <person name="Coutinho P.M."/>
            <person name="de Vries R.P."/>
            <person name="Ferreira P."/>
            <person name="Findley K."/>
            <person name="Foster B."/>
            <person name="Gaskell J."/>
            <person name="Glotzer D."/>
            <person name="Gorecki P."/>
            <person name="Heitman J."/>
            <person name="Hesse C."/>
            <person name="Hori C."/>
            <person name="Igarashi K."/>
            <person name="Jurgens J.A."/>
            <person name="Kallen N."/>
            <person name="Kersten P."/>
            <person name="Kohler A."/>
            <person name="Kuees U."/>
            <person name="Kumar T.K.A."/>
            <person name="Kuo A."/>
            <person name="LaButti K."/>
            <person name="Larrondo L.F."/>
            <person name="Lindquist E."/>
            <person name="Ling A."/>
            <person name="Lombard V."/>
            <person name="Lucas S."/>
            <person name="Lundell T."/>
            <person name="Martin R."/>
            <person name="McLaughlin D.J."/>
            <person name="Morgenstern I."/>
            <person name="Morin E."/>
            <person name="Murat C."/>
            <person name="Nagy L.G."/>
            <person name="Nolan M."/>
            <person name="Ohm R.A."/>
            <person name="Patyshakuliyeva A."/>
            <person name="Rokas A."/>
            <person name="Ruiz-Duenas F.J."/>
            <person name="Sabat G."/>
            <person name="Salamov A."/>
            <person name="Samejima M."/>
            <person name="Schmutz J."/>
            <person name="Slot J.C."/>
            <person name="St John F."/>
            <person name="Stenlid J."/>
            <person name="Sun H."/>
            <person name="Sun S."/>
            <person name="Syed K."/>
            <person name="Tsang A."/>
            <person name="Wiebenga A."/>
            <person name="Young D."/>
            <person name="Pisabarro A."/>
            <person name="Eastwood D.C."/>
            <person name="Martin F."/>
            <person name="Cullen D."/>
            <person name="Grigoriev I.V."/>
            <person name="Hibbett D.S."/>
        </authorList>
    </citation>
    <scope>NUCLEOTIDE SEQUENCE [LARGE SCALE GENOMIC DNA]</scope>
    <source>
        <strain evidence="6">FP-91666</strain>
    </source>
</reference>
<keyword evidence="2" id="KW-0053">Apoptosis</keyword>
<sequence length="698" mass="76342">MAETVRKILNCFSGDPLDNARESKEVVPTRSRPSRIYALVIGINHYIHASPPSLCNLRGAVRDADSMETYLKKYMSVPESRIRNLRNWQATRSAIIGNIRYLSTCKAIRRGDPILIFFAGHGAVASSPPGWTSENGKVQMLLPCDFIPRTTDSLTGQGIPDITISRLLDELSEAKGDNITVIFDCCHSASATRGFQDPSIGIRGIDLTNIEREQYIVLPALDKDILNAAKDGSRAEAKAIGFENSGTTSYVLLAACKAEQKSHESATCGGFFTDALLRVLRANSPEKITYIDLIEGLPHIPYGQSPQCIGEHSDRVLFNAKAPSPRRILYRVSKTAQGTYQLSAGEASGITIGAKFNLYATREIDSPPLAVLIVASTTAFTAKLEPESISSSPEFSIQAYALQILIGEPPDLRISIEGAIRGNASLNGVYDRVIEEMDKSRAMGKRGILPVKIDESPDISLAVEGERVVFRISDAACVAHSITRMYGTVPCDSDAVFPIIASAADFFSRLRRTSKTTVLRNHVEFVCTEVVSGAGSELNSVGSDLIIDGTLNILVDDQKGYGYEIRNKGDIPLYAAVFFFDVSDLSIAEYYIPNKAKDNENVEFSIPPNSVLPIGYGSSSRRPREYFLREGQNIDIGFIKVFLSTDYVDLSNISQPSPFTELRAERPKAFVPVPQWDSILVTVVQRKGRSSSLAVTTV</sequence>
<dbReference type="Pfam" id="PF00656">
    <property type="entry name" value="Peptidase_C14"/>
    <property type="match status" value="1"/>
</dbReference>
<dbReference type="OrthoDB" id="3223806at2759"/>
<dbReference type="InterPro" id="IPR050452">
    <property type="entry name" value="Metacaspase"/>
</dbReference>
<dbReference type="KEGG" id="shs:STEHIDRAFT_163672"/>
<dbReference type="SUPFAM" id="SSF52129">
    <property type="entry name" value="Caspase-like"/>
    <property type="match status" value="1"/>
</dbReference>
<organism evidence="5 6">
    <name type="scientific">Stereum hirsutum (strain FP-91666)</name>
    <name type="common">White-rot fungus</name>
    <dbReference type="NCBI Taxonomy" id="721885"/>
    <lineage>
        <taxon>Eukaryota</taxon>
        <taxon>Fungi</taxon>
        <taxon>Dikarya</taxon>
        <taxon>Basidiomycota</taxon>
        <taxon>Agaricomycotina</taxon>
        <taxon>Agaricomycetes</taxon>
        <taxon>Russulales</taxon>
        <taxon>Stereaceae</taxon>
        <taxon>Stereum</taxon>
    </lineage>
</organism>
<keyword evidence="3" id="KW-0378">Hydrolase</keyword>
<dbReference type="RefSeq" id="XP_007311441.1">
    <property type="nucleotide sequence ID" value="XM_007311379.1"/>
</dbReference>
<keyword evidence="6" id="KW-1185">Reference proteome</keyword>
<evidence type="ECO:0000313" key="6">
    <source>
        <dbReference type="Proteomes" id="UP000053927"/>
    </source>
</evidence>
<keyword evidence="3" id="KW-0645">Protease</keyword>
<dbReference type="GO" id="GO:0006508">
    <property type="term" value="P:proteolysis"/>
    <property type="evidence" value="ECO:0007669"/>
    <property type="project" value="InterPro"/>
</dbReference>
<dbReference type="PANTHER" id="PTHR48104">
    <property type="entry name" value="METACASPASE-4"/>
    <property type="match status" value="1"/>
</dbReference>
<dbReference type="GO" id="GO:0004197">
    <property type="term" value="F:cysteine-type endopeptidase activity"/>
    <property type="evidence" value="ECO:0007669"/>
    <property type="project" value="InterPro"/>
</dbReference>
<proteinExistence type="inferred from homology"/>
<evidence type="ECO:0000313" key="5">
    <source>
        <dbReference type="EMBL" id="EIM79484.1"/>
    </source>
</evidence>
<name>R7RW42_STEHR</name>
<keyword evidence="3" id="KW-0788">Thiol protease</keyword>
<protein>
    <recommendedName>
        <fullName evidence="4">Peptidase C14 caspase domain-containing protein</fullName>
    </recommendedName>
</protein>
<gene>
    <name evidence="5" type="ORF">STEHIDRAFT_163672</name>
</gene>
<dbReference type="Gene3D" id="3.40.50.1460">
    <property type="match status" value="1"/>
</dbReference>
<evidence type="ECO:0000256" key="3">
    <source>
        <dbReference type="ARBA" id="ARBA00022807"/>
    </source>
</evidence>
<dbReference type="InterPro" id="IPR029030">
    <property type="entry name" value="Caspase-like_dom_sf"/>
</dbReference>
<dbReference type="GO" id="GO:0006915">
    <property type="term" value="P:apoptotic process"/>
    <property type="evidence" value="ECO:0007669"/>
    <property type="project" value="UniProtKB-KW"/>
</dbReference>
<dbReference type="EMBL" id="JH687404">
    <property type="protein sequence ID" value="EIM79484.1"/>
    <property type="molecule type" value="Genomic_DNA"/>
</dbReference>
<dbReference type="OMA" id="FEERICH"/>